<dbReference type="EMBL" id="FXXP01000004">
    <property type="protein sequence ID" value="SMX30371.1"/>
    <property type="molecule type" value="Genomic_DNA"/>
</dbReference>
<proteinExistence type="predicted"/>
<gene>
    <name evidence="1" type="ORF">TRP8649_04514</name>
</gene>
<sequence>MPPPRLKAQPITEGFMQTSAGLKLVWREFRWNTGRTDRMWFVDPDVVNEDQIEIRELGSAKDSAGET</sequence>
<accession>A0A238JI64</accession>
<evidence type="ECO:0000313" key="2">
    <source>
        <dbReference type="Proteomes" id="UP000225972"/>
    </source>
</evidence>
<organism evidence="1 2">
    <name type="scientific">Pelagimonas phthalicica</name>
    <dbReference type="NCBI Taxonomy" id="1037362"/>
    <lineage>
        <taxon>Bacteria</taxon>
        <taxon>Pseudomonadati</taxon>
        <taxon>Pseudomonadota</taxon>
        <taxon>Alphaproteobacteria</taxon>
        <taxon>Rhodobacterales</taxon>
        <taxon>Roseobacteraceae</taxon>
        <taxon>Pelagimonas</taxon>
    </lineage>
</organism>
<protein>
    <submittedName>
        <fullName evidence="1">Uncharacterized protein</fullName>
    </submittedName>
</protein>
<dbReference type="AlphaFoldDB" id="A0A238JI64"/>
<evidence type="ECO:0000313" key="1">
    <source>
        <dbReference type="EMBL" id="SMX30371.1"/>
    </source>
</evidence>
<keyword evidence="2" id="KW-1185">Reference proteome</keyword>
<name>A0A238JI64_9RHOB</name>
<dbReference type="Proteomes" id="UP000225972">
    <property type="component" value="Unassembled WGS sequence"/>
</dbReference>
<reference evidence="2" key="1">
    <citation type="submission" date="2017-05" db="EMBL/GenBank/DDBJ databases">
        <authorList>
            <person name="Rodrigo-Torres L."/>
            <person name="Arahal R. D."/>
            <person name="Lucena T."/>
        </authorList>
    </citation>
    <scope>NUCLEOTIDE SEQUENCE [LARGE SCALE GENOMIC DNA]</scope>
    <source>
        <strain evidence="2">CECT 8649</strain>
    </source>
</reference>